<evidence type="ECO:0000256" key="1">
    <source>
        <dbReference type="ARBA" id="ARBA00004123"/>
    </source>
</evidence>
<keyword evidence="3" id="KW-0677">Repeat</keyword>
<feature type="compositionally biased region" description="Polar residues" evidence="6">
    <location>
        <begin position="53"/>
        <end position="62"/>
    </location>
</feature>
<evidence type="ECO:0000313" key="7">
    <source>
        <dbReference type="EMBL" id="CAE6399057.1"/>
    </source>
</evidence>
<evidence type="ECO:0000256" key="2">
    <source>
        <dbReference type="ARBA" id="ARBA00022553"/>
    </source>
</evidence>
<evidence type="ECO:0000256" key="4">
    <source>
        <dbReference type="ARBA" id="ARBA00023043"/>
    </source>
</evidence>
<feature type="compositionally biased region" description="Low complexity" evidence="6">
    <location>
        <begin position="22"/>
        <end position="49"/>
    </location>
</feature>
<dbReference type="AlphaFoldDB" id="A0A8H3A8S4"/>
<accession>A0A8H3A8S4</accession>
<keyword evidence="5" id="KW-0539">Nucleus</keyword>
<dbReference type="PANTHER" id="PTHR15263">
    <property type="entry name" value="I-KAPPA-B-LIKE PROTEIN IKBL"/>
    <property type="match status" value="1"/>
</dbReference>
<feature type="compositionally biased region" description="Basic and acidic residues" evidence="6">
    <location>
        <begin position="130"/>
        <end position="140"/>
    </location>
</feature>
<dbReference type="GO" id="GO:0005634">
    <property type="term" value="C:nucleus"/>
    <property type="evidence" value="ECO:0007669"/>
    <property type="project" value="UniProtKB-SubCell"/>
</dbReference>
<proteinExistence type="predicted"/>
<dbReference type="EMBL" id="CAJMWQ010000936">
    <property type="protein sequence ID" value="CAE6399057.1"/>
    <property type="molecule type" value="Genomic_DNA"/>
</dbReference>
<comment type="caution">
    <text evidence="7">The sequence shown here is derived from an EMBL/GenBank/DDBJ whole genome shotgun (WGS) entry which is preliminary data.</text>
</comment>
<dbReference type="GO" id="GO:0043124">
    <property type="term" value="P:negative regulation of canonical NF-kappaB signal transduction"/>
    <property type="evidence" value="ECO:0007669"/>
    <property type="project" value="InterPro"/>
</dbReference>
<feature type="region of interest" description="Disordered" evidence="6">
    <location>
        <begin position="170"/>
        <end position="318"/>
    </location>
</feature>
<protein>
    <submittedName>
        <fullName evidence="7">Uncharacterized protein</fullName>
    </submittedName>
</protein>
<evidence type="ECO:0000256" key="5">
    <source>
        <dbReference type="ARBA" id="ARBA00023242"/>
    </source>
</evidence>
<dbReference type="PANTHER" id="PTHR15263:SF1">
    <property type="entry name" value="NF-KAPPA-B INHIBITOR-LIKE PROTEIN 1"/>
    <property type="match status" value="1"/>
</dbReference>
<feature type="region of interest" description="Disordered" evidence="6">
    <location>
        <begin position="1"/>
        <end position="158"/>
    </location>
</feature>
<keyword evidence="2" id="KW-0597">Phosphoprotein</keyword>
<comment type="subcellular location">
    <subcellularLocation>
        <location evidence="1">Nucleus</location>
    </subcellularLocation>
</comment>
<evidence type="ECO:0000256" key="3">
    <source>
        <dbReference type="ARBA" id="ARBA00022737"/>
    </source>
</evidence>
<organism evidence="7 8">
    <name type="scientific">Rhizoctonia solani</name>
    <dbReference type="NCBI Taxonomy" id="456999"/>
    <lineage>
        <taxon>Eukaryota</taxon>
        <taxon>Fungi</taxon>
        <taxon>Dikarya</taxon>
        <taxon>Basidiomycota</taxon>
        <taxon>Agaricomycotina</taxon>
        <taxon>Agaricomycetes</taxon>
        <taxon>Cantharellales</taxon>
        <taxon>Ceratobasidiaceae</taxon>
        <taxon>Rhizoctonia</taxon>
    </lineage>
</organism>
<feature type="compositionally biased region" description="Low complexity" evidence="6">
    <location>
        <begin position="70"/>
        <end position="92"/>
    </location>
</feature>
<reference evidence="7" key="1">
    <citation type="submission" date="2021-01" db="EMBL/GenBank/DDBJ databases">
        <authorList>
            <person name="Kaushik A."/>
        </authorList>
    </citation>
    <scope>NUCLEOTIDE SEQUENCE</scope>
    <source>
        <strain evidence="7">AG1-1B</strain>
    </source>
</reference>
<feature type="compositionally biased region" description="Low complexity" evidence="6">
    <location>
        <begin position="141"/>
        <end position="158"/>
    </location>
</feature>
<feature type="compositionally biased region" description="Basic and acidic residues" evidence="6">
    <location>
        <begin position="194"/>
        <end position="217"/>
    </location>
</feature>
<evidence type="ECO:0000313" key="8">
    <source>
        <dbReference type="Proteomes" id="UP000663826"/>
    </source>
</evidence>
<feature type="compositionally biased region" description="Basic and acidic residues" evidence="6">
    <location>
        <begin position="224"/>
        <end position="243"/>
    </location>
</feature>
<dbReference type="Proteomes" id="UP000663826">
    <property type="component" value="Unassembled WGS sequence"/>
</dbReference>
<name>A0A8H3A8S4_9AGAM</name>
<dbReference type="InterPro" id="IPR038753">
    <property type="entry name" value="NFKBIL1"/>
</dbReference>
<gene>
    <name evidence="7" type="ORF">RDB_LOCUS30237</name>
</gene>
<feature type="compositionally biased region" description="Basic and acidic residues" evidence="6">
    <location>
        <begin position="254"/>
        <end position="310"/>
    </location>
</feature>
<evidence type="ECO:0000256" key="6">
    <source>
        <dbReference type="SAM" id="MobiDB-lite"/>
    </source>
</evidence>
<sequence>MAHAVDSRPRFNSYPTPINTNYPPSSSKPYYTYAAATPTTTPTKSSSPYHYRQASNSSQTRLPQVPVAQSSSSRPVPRTSTSIPNPRTASSSVPPPASRSNTLPASSEHYSHSRKNSTSRTQLPTADAYRAAKREDDRYASARVQQQQQYADAQAKQARLIAERDATLKRMEDRQRKAQAQSWFEETQRLAAEAARKQEEDRRRAEEDRRRAEEKLRRAAQVQAEKEREKHARSQERGHERGRSQTHNPAAAPADKKWYSFLRDKSRDARRKDERGSDRDQRPERERAKSEGRAREAVEARERVDKDRARNANSPSSVASNWAAYEKACAELMDSKPSKGKNLTFYDIPWPILGQANAFQDLTNASIAAFLLSPHHSRDKSPKARLRAAILIWHPDKFAQKVLPHVAESHRQAVLAAVNVVARIVTELISSN</sequence>
<keyword evidence="4" id="KW-0040">ANK repeat</keyword>